<reference evidence="2" key="1">
    <citation type="submission" date="2025-08" db="UniProtKB">
        <authorList>
            <consortium name="Ensembl"/>
        </authorList>
    </citation>
    <scope>IDENTIFICATION</scope>
</reference>
<dbReference type="Ensembl" id="ENSMCST00000009196.1">
    <property type="protein sequence ID" value="ENSMCSP00000008978.1"/>
    <property type="gene ID" value="ENSMCSG00000006359.1"/>
</dbReference>
<dbReference type="AlphaFoldDB" id="A0A8C5TPC7"/>
<protein>
    <submittedName>
        <fullName evidence="2">CKLF like MARVEL transmembrane domain containing 6</fullName>
    </submittedName>
</protein>
<sequence>FLKTYCGRKMKINLIQLKNVTCLQILSFVAVVCEEIVEDCTSCSGLYFFEFISCSAFLLSLLILFVYCTEMYESLGEDKVPKLNFWALPVIGAWFLIASIVFSANNSGSAAESAAYVSLKMARFTLYLSGMLISLPLNFTQFAEKKLGRTQCVVMFQEELAISDLPETYCRKSKELTVLRVAEKFCVHLQLPTFCLLLWMCIISCHLLLFNIVIS</sequence>
<reference evidence="2" key="2">
    <citation type="submission" date="2025-09" db="UniProtKB">
        <authorList>
            <consortium name="Ensembl"/>
        </authorList>
    </citation>
    <scope>IDENTIFICATION</scope>
</reference>
<dbReference type="Proteomes" id="UP000694560">
    <property type="component" value="Unplaced"/>
</dbReference>
<feature type="transmembrane region" description="Helical" evidence="1">
    <location>
        <begin position="83"/>
        <end position="104"/>
    </location>
</feature>
<evidence type="ECO:0000256" key="1">
    <source>
        <dbReference type="SAM" id="Phobius"/>
    </source>
</evidence>
<feature type="transmembrane region" description="Helical" evidence="1">
    <location>
        <begin position="194"/>
        <end position="214"/>
    </location>
</feature>
<feature type="transmembrane region" description="Helical" evidence="1">
    <location>
        <begin position="44"/>
        <end position="67"/>
    </location>
</feature>
<feature type="transmembrane region" description="Helical" evidence="1">
    <location>
        <begin position="124"/>
        <end position="140"/>
    </location>
</feature>
<dbReference type="OrthoDB" id="10028364at2759"/>
<organism evidence="2 3">
    <name type="scientific">Malurus cyaneus samueli</name>
    <dbReference type="NCBI Taxonomy" id="2593467"/>
    <lineage>
        <taxon>Eukaryota</taxon>
        <taxon>Metazoa</taxon>
        <taxon>Chordata</taxon>
        <taxon>Craniata</taxon>
        <taxon>Vertebrata</taxon>
        <taxon>Euteleostomi</taxon>
        <taxon>Archelosauria</taxon>
        <taxon>Archosauria</taxon>
        <taxon>Dinosauria</taxon>
        <taxon>Saurischia</taxon>
        <taxon>Theropoda</taxon>
        <taxon>Coelurosauria</taxon>
        <taxon>Aves</taxon>
        <taxon>Neognathae</taxon>
        <taxon>Neoaves</taxon>
        <taxon>Telluraves</taxon>
        <taxon>Australaves</taxon>
        <taxon>Passeriformes</taxon>
        <taxon>Meliphagoidea</taxon>
        <taxon>Maluridae</taxon>
        <taxon>Malurus</taxon>
    </lineage>
</organism>
<accession>A0A8C5TPC7</accession>
<keyword evidence="1" id="KW-0472">Membrane</keyword>
<keyword evidence="1" id="KW-0812">Transmembrane</keyword>
<evidence type="ECO:0000313" key="3">
    <source>
        <dbReference type="Proteomes" id="UP000694560"/>
    </source>
</evidence>
<name>A0A8C5TPC7_9PASS</name>
<proteinExistence type="predicted"/>
<keyword evidence="3" id="KW-1185">Reference proteome</keyword>
<evidence type="ECO:0000313" key="2">
    <source>
        <dbReference type="Ensembl" id="ENSMCSP00000008978.1"/>
    </source>
</evidence>
<keyword evidence="1" id="KW-1133">Transmembrane helix</keyword>